<feature type="binding site" evidence="1">
    <location>
        <position position="458"/>
    </location>
    <ligand>
        <name>Zn(2+)</name>
        <dbReference type="ChEBI" id="CHEBI:29105"/>
    </ligand>
</feature>
<dbReference type="PANTHER" id="PTHR39942">
    <property type="entry name" value="BCDNA.LD26519-RELATED"/>
    <property type="match status" value="1"/>
</dbReference>
<dbReference type="GO" id="GO:0008270">
    <property type="term" value="F:zinc ion binding"/>
    <property type="evidence" value="ECO:0007669"/>
    <property type="project" value="UniProtKB-UniRule"/>
</dbReference>
<accession>A0A182PIK2</accession>
<reference evidence="4" key="2">
    <citation type="submission" date="2020-05" db="UniProtKB">
        <authorList>
            <consortium name="EnsemblMetazoa"/>
        </authorList>
    </citation>
    <scope>IDENTIFICATION</scope>
    <source>
        <strain evidence="4">Epiroticus2</strain>
    </source>
</reference>
<feature type="binding site" evidence="1">
    <location>
        <position position="321"/>
    </location>
    <ligand>
        <name>Zn(2+)</name>
        <dbReference type="ChEBI" id="CHEBI:29105"/>
    </ligand>
</feature>
<feature type="domain" description="ZAD" evidence="3">
    <location>
        <begin position="185"/>
        <end position="257"/>
    </location>
</feature>
<feature type="region of interest" description="Disordered" evidence="2">
    <location>
        <begin position="1"/>
        <end position="21"/>
    </location>
</feature>
<dbReference type="EnsemblMetazoa" id="AEPI006764-RA">
    <property type="protein sequence ID" value="AEPI006764-PA"/>
    <property type="gene ID" value="AEPI006764"/>
</dbReference>
<reference evidence="5" key="1">
    <citation type="submission" date="2013-03" db="EMBL/GenBank/DDBJ databases">
        <title>The Genome Sequence of Anopheles epiroticus epiroticus2.</title>
        <authorList>
            <consortium name="The Broad Institute Genomics Platform"/>
            <person name="Neafsey D.E."/>
            <person name="Howell P."/>
            <person name="Walker B."/>
            <person name="Young S.K."/>
            <person name="Zeng Q."/>
            <person name="Gargeya S."/>
            <person name="Fitzgerald M."/>
            <person name="Haas B."/>
            <person name="Abouelleil A."/>
            <person name="Allen A.W."/>
            <person name="Alvarado L."/>
            <person name="Arachchi H.M."/>
            <person name="Berlin A.M."/>
            <person name="Chapman S.B."/>
            <person name="Gainer-Dewar J."/>
            <person name="Goldberg J."/>
            <person name="Griggs A."/>
            <person name="Gujja S."/>
            <person name="Hansen M."/>
            <person name="Howarth C."/>
            <person name="Imamovic A."/>
            <person name="Ireland A."/>
            <person name="Larimer J."/>
            <person name="McCowan C."/>
            <person name="Murphy C."/>
            <person name="Pearson M."/>
            <person name="Poon T.W."/>
            <person name="Priest M."/>
            <person name="Roberts A."/>
            <person name="Saif S."/>
            <person name="Shea T."/>
            <person name="Sisk P."/>
            <person name="Sykes S."/>
            <person name="Wortman J."/>
            <person name="Nusbaum C."/>
            <person name="Birren B."/>
        </authorList>
    </citation>
    <scope>NUCLEOTIDE SEQUENCE [LARGE SCALE GENOMIC DNA]</scope>
    <source>
        <strain evidence="5">Epiroticus2</strain>
    </source>
</reference>
<feature type="binding site" evidence="1">
    <location>
        <position position="318"/>
    </location>
    <ligand>
        <name>Zn(2+)</name>
        <dbReference type="ChEBI" id="CHEBI:29105"/>
    </ligand>
</feature>
<evidence type="ECO:0000313" key="5">
    <source>
        <dbReference type="Proteomes" id="UP000075885"/>
    </source>
</evidence>
<proteinExistence type="predicted"/>
<feature type="binding site" evidence="1">
    <location>
        <position position="92"/>
    </location>
    <ligand>
        <name>Zn(2+)</name>
        <dbReference type="ChEBI" id="CHEBI:29105"/>
    </ligand>
</feature>
<feature type="domain" description="ZAD" evidence="3">
    <location>
        <begin position="47"/>
        <end position="119"/>
    </location>
</feature>
<feature type="binding site" evidence="1">
    <location>
        <position position="364"/>
    </location>
    <ligand>
        <name>Zn(2+)</name>
        <dbReference type="ChEBI" id="CHEBI:29105"/>
    </ligand>
</feature>
<name>A0A182PIK2_9DIPT</name>
<feature type="binding site" evidence="1">
    <location>
        <position position="49"/>
    </location>
    <ligand>
        <name>Zn(2+)</name>
        <dbReference type="ChEBI" id="CHEBI:29105"/>
    </ligand>
</feature>
<evidence type="ECO:0000256" key="2">
    <source>
        <dbReference type="SAM" id="MobiDB-lite"/>
    </source>
</evidence>
<dbReference type="PROSITE" id="PS51915">
    <property type="entry name" value="ZAD"/>
    <property type="match status" value="4"/>
</dbReference>
<dbReference type="InterPro" id="IPR012934">
    <property type="entry name" value="Znf_AD"/>
</dbReference>
<dbReference type="AlphaFoldDB" id="A0A182PIK2"/>
<feature type="binding site" evidence="1">
    <location>
        <position position="230"/>
    </location>
    <ligand>
        <name>Zn(2+)</name>
        <dbReference type="ChEBI" id="CHEBI:29105"/>
    </ligand>
</feature>
<protein>
    <recommendedName>
        <fullName evidence="3">ZAD domain-containing protein</fullName>
    </recommendedName>
</protein>
<feature type="binding site" evidence="1">
    <location>
        <position position="190"/>
    </location>
    <ligand>
        <name>Zn(2+)</name>
        <dbReference type="ChEBI" id="CHEBI:29105"/>
    </ligand>
</feature>
<feature type="binding site" evidence="1">
    <location>
        <position position="52"/>
    </location>
    <ligand>
        <name>Zn(2+)</name>
        <dbReference type="ChEBI" id="CHEBI:29105"/>
    </ligand>
</feature>
<keyword evidence="1" id="KW-0862">Zinc</keyword>
<feature type="binding site" evidence="1">
    <location>
        <position position="233"/>
    </location>
    <ligand>
        <name>Zn(2+)</name>
        <dbReference type="ChEBI" id="CHEBI:29105"/>
    </ligand>
</feature>
<organism evidence="4 5">
    <name type="scientific">Anopheles epiroticus</name>
    <dbReference type="NCBI Taxonomy" id="199890"/>
    <lineage>
        <taxon>Eukaryota</taxon>
        <taxon>Metazoa</taxon>
        <taxon>Ecdysozoa</taxon>
        <taxon>Arthropoda</taxon>
        <taxon>Hexapoda</taxon>
        <taxon>Insecta</taxon>
        <taxon>Pterygota</taxon>
        <taxon>Neoptera</taxon>
        <taxon>Endopterygota</taxon>
        <taxon>Diptera</taxon>
        <taxon>Nematocera</taxon>
        <taxon>Culicoidea</taxon>
        <taxon>Culicidae</taxon>
        <taxon>Anophelinae</taxon>
        <taxon>Anopheles</taxon>
    </lineage>
</organism>
<keyword evidence="1" id="KW-0479">Metal-binding</keyword>
<keyword evidence="5" id="KW-1185">Reference proteome</keyword>
<feature type="binding site" evidence="1">
    <location>
        <position position="95"/>
    </location>
    <ligand>
        <name>Zn(2+)</name>
        <dbReference type="ChEBI" id="CHEBI:29105"/>
    </ligand>
</feature>
<dbReference type="GO" id="GO:0005634">
    <property type="term" value="C:nucleus"/>
    <property type="evidence" value="ECO:0007669"/>
    <property type="project" value="InterPro"/>
</dbReference>
<dbReference type="SMART" id="SM00868">
    <property type="entry name" value="zf-AD"/>
    <property type="match status" value="4"/>
</dbReference>
<feature type="binding site" evidence="1">
    <location>
        <position position="418"/>
    </location>
    <ligand>
        <name>Zn(2+)</name>
        <dbReference type="ChEBI" id="CHEBI:29105"/>
    </ligand>
</feature>
<feature type="binding site" evidence="1">
    <location>
        <position position="361"/>
    </location>
    <ligand>
        <name>Zn(2+)</name>
        <dbReference type="ChEBI" id="CHEBI:29105"/>
    </ligand>
</feature>
<dbReference type="SUPFAM" id="SSF57716">
    <property type="entry name" value="Glucocorticoid receptor-like (DNA-binding domain)"/>
    <property type="match status" value="4"/>
</dbReference>
<feature type="compositionally biased region" description="Polar residues" evidence="2">
    <location>
        <begin position="1"/>
        <end position="16"/>
    </location>
</feature>
<dbReference type="Proteomes" id="UP000075885">
    <property type="component" value="Unassembled WGS sequence"/>
</dbReference>
<dbReference type="PANTHER" id="PTHR39942:SF1">
    <property type="entry name" value="BCDNA.LD26519-RELATED"/>
    <property type="match status" value="1"/>
</dbReference>
<keyword evidence="1" id="KW-0863">Zinc-finger</keyword>
<feature type="domain" description="ZAD" evidence="3">
    <location>
        <begin position="316"/>
        <end position="388"/>
    </location>
</feature>
<sequence>MLTSARHNISGHSTDSVPPKTPVPQNACRLTDAGLFKKILFPSNYIANCRLCLGAEFGDRCTTIINEELATMMKQVFPIVIVNQIGLPMNVCTGCVKKVEVFYIFSTLVLANQQKLAKTSTLLHQLEGTNKLVESKENSDTNRSIPQNTEQEIPIDAELLIKKEPDTQEDARLFKKILFPSNYISNCRLCLGTEFGDRWTTIINEEFVTMMKHIFPIMISNKIGLPMNVCTGCVMTVEAFYTFSTLVLANQQKLAKTSTLLQQLDGTNQLVEAKDNPDTNRITQEVLEQEAPIDTAITPVQGALLNEMPFPSSYIANCRLCLGTKFGDRSTTIVNEQLVAMMRQVFPIVIVNQIGLPMNVCTECVKKIEAFYTFSSQVLTNQKKLQEPSTKQVDKQAPEGSFNGSSFPSSYIANCRLCLGTEFGDRSSSVNDAQLIIMINQLISIEIVNQVGLPMNVCTECVKKVEAFYNFSSMVLANQKKLLGTLPAGSFIIQQ</sequence>
<feature type="binding site" evidence="1">
    <location>
        <position position="187"/>
    </location>
    <ligand>
        <name>Zn(2+)</name>
        <dbReference type="ChEBI" id="CHEBI:29105"/>
    </ligand>
</feature>
<dbReference type="VEuPathDB" id="VectorBase:AEPI006764"/>
<evidence type="ECO:0000259" key="3">
    <source>
        <dbReference type="PROSITE" id="PS51915"/>
    </source>
</evidence>
<feature type="binding site" evidence="1">
    <location>
        <position position="461"/>
    </location>
    <ligand>
        <name>Zn(2+)</name>
        <dbReference type="ChEBI" id="CHEBI:29105"/>
    </ligand>
</feature>
<feature type="domain" description="ZAD" evidence="3">
    <location>
        <begin position="413"/>
        <end position="485"/>
    </location>
</feature>
<feature type="binding site" evidence="1">
    <location>
        <position position="415"/>
    </location>
    <ligand>
        <name>Zn(2+)</name>
        <dbReference type="ChEBI" id="CHEBI:29105"/>
    </ligand>
</feature>
<evidence type="ECO:0000313" key="4">
    <source>
        <dbReference type="EnsemblMetazoa" id="AEPI006764-PA"/>
    </source>
</evidence>
<dbReference type="Gene3D" id="3.40.1800.20">
    <property type="match status" value="4"/>
</dbReference>
<dbReference type="Pfam" id="PF07776">
    <property type="entry name" value="zf-AD"/>
    <property type="match status" value="4"/>
</dbReference>
<evidence type="ECO:0000256" key="1">
    <source>
        <dbReference type="PROSITE-ProRule" id="PRU01263"/>
    </source>
</evidence>